<gene>
    <name evidence="7" type="ORF">FBZ88_113128</name>
</gene>
<dbReference type="InterPro" id="IPR001995">
    <property type="entry name" value="Peptidase_A2_cat"/>
</dbReference>
<dbReference type="EMBL" id="VITO01000013">
    <property type="protein sequence ID" value="TWB23954.1"/>
    <property type="molecule type" value="Genomic_DNA"/>
</dbReference>
<proteinExistence type="inferred from homology"/>
<dbReference type="PROSITE" id="PS50175">
    <property type="entry name" value="ASP_PROT_RETROV"/>
    <property type="match status" value="1"/>
</dbReference>
<dbReference type="InterPro" id="IPR021109">
    <property type="entry name" value="Peptidase_aspartic_dom_sf"/>
</dbReference>
<dbReference type="GO" id="GO:0004190">
    <property type="term" value="F:aspartic-type endopeptidase activity"/>
    <property type="evidence" value="ECO:0007669"/>
    <property type="project" value="UniProtKB-KW"/>
</dbReference>
<feature type="domain" description="Peptidase A2" evidence="6">
    <location>
        <begin position="62"/>
        <end position="145"/>
    </location>
</feature>
<comment type="similarity">
    <text evidence="1">Belongs to the DDI1 family.</text>
</comment>
<evidence type="ECO:0000256" key="5">
    <source>
        <dbReference type="SAM" id="SignalP"/>
    </source>
</evidence>
<evidence type="ECO:0000313" key="8">
    <source>
        <dbReference type="Proteomes" id="UP000316545"/>
    </source>
</evidence>
<dbReference type="GO" id="GO:0006508">
    <property type="term" value="P:proteolysis"/>
    <property type="evidence" value="ECO:0007669"/>
    <property type="project" value="UniProtKB-KW"/>
</dbReference>
<organism evidence="7 8">
    <name type="scientific">Nitrospirillum amazonense</name>
    <dbReference type="NCBI Taxonomy" id="28077"/>
    <lineage>
        <taxon>Bacteria</taxon>
        <taxon>Pseudomonadati</taxon>
        <taxon>Pseudomonadota</taxon>
        <taxon>Alphaproteobacteria</taxon>
        <taxon>Rhodospirillales</taxon>
        <taxon>Azospirillaceae</taxon>
        <taxon>Nitrospirillum</taxon>
    </lineage>
</organism>
<accession>A0A560FQS1</accession>
<feature type="chain" id="PRO_5022001528" evidence="5">
    <location>
        <begin position="26"/>
        <end position="362"/>
    </location>
</feature>
<dbReference type="AlphaFoldDB" id="A0A560FQS1"/>
<dbReference type="PROSITE" id="PS51257">
    <property type="entry name" value="PROKAR_LIPOPROTEIN"/>
    <property type="match status" value="1"/>
</dbReference>
<evidence type="ECO:0000259" key="6">
    <source>
        <dbReference type="PROSITE" id="PS50175"/>
    </source>
</evidence>
<keyword evidence="2 7" id="KW-0645">Protease</keyword>
<keyword evidence="8" id="KW-1185">Reference proteome</keyword>
<evidence type="ECO:0000256" key="4">
    <source>
        <dbReference type="ARBA" id="ARBA00022801"/>
    </source>
</evidence>
<name>A0A560FQS1_9PROT</name>
<sequence length="362" mass="38804">MISWYWRQRLALGLAACALSTAAWSANAVAASSCKLAKVGVVPVTMDGNQPLINATVNGTSVHFLLDTGADSSILSRPAATRLNLHTRKTGGLLIGLDGAAPLRRTTIDTLEMGTYRGEDIRVLVGGDNDVGAGDDVVGVLGMDFLSGHDLEFDFAHNLLNLYKPEGCDKVELAYWTDSYSVVDMDDKWPTRDAIRLVITVDGQPLHAFVDSGATVSLLDAKAMRRLARDTAAVGTGPEADATPGGAMRGLIGRYIPTLISMFGSVSIGDETIKNAKMRYLAYQDGTGQLVTDRKLDDILGSNVDMILGADFLRSHRVYVAFSQRKIYFTYAGGPVFQTKGEAMVRDRHGDGPADPATASEQ</sequence>
<keyword evidence="5" id="KW-0732">Signal</keyword>
<dbReference type="InterPro" id="IPR001969">
    <property type="entry name" value="Aspartic_peptidase_AS"/>
</dbReference>
<evidence type="ECO:0000256" key="3">
    <source>
        <dbReference type="ARBA" id="ARBA00022750"/>
    </source>
</evidence>
<dbReference type="Pfam" id="PF13650">
    <property type="entry name" value="Asp_protease_2"/>
    <property type="match status" value="2"/>
</dbReference>
<dbReference type="Gene3D" id="2.40.70.10">
    <property type="entry name" value="Acid Proteases"/>
    <property type="match status" value="2"/>
</dbReference>
<reference evidence="7 8" key="1">
    <citation type="submission" date="2019-06" db="EMBL/GenBank/DDBJ databases">
        <title>Genomic Encyclopedia of Type Strains, Phase IV (KMG-V): Genome sequencing to study the core and pangenomes of soil and plant-associated prokaryotes.</title>
        <authorList>
            <person name="Whitman W."/>
        </authorList>
    </citation>
    <scope>NUCLEOTIDE SEQUENCE [LARGE SCALE GENOMIC DNA]</scope>
    <source>
        <strain evidence="7 8">BR 11865</strain>
    </source>
</reference>
<protein>
    <submittedName>
        <fullName evidence="7">Aspartyl protease</fullName>
    </submittedName>
</protein>
<feature type="signal peptide" evidence="5">
    <location>
        <begin position="1"/>
        <end position="25"/>
    </location>
</feature>
<dbReference type="CDD" id="cd05483">
    <property type="entry name" value="retropepsin_like_bacteria"/>
    <property type="match status" value="1"/>
</dbReference>
<dbReference type="SUPFAM" id="SSF50630">
    <property type="entry name" value="Acid proteases"/>
    <property type="match status" value="2"/>
</dbReference>
<dbReference type="InterPro" id="IPR034122">
    <property type="entry name" value="Retropepsin-like_bacterial"/>
</dbReference>
<dbReference type="Proteomes" id="UP000316545">
    <property type="component" value="Unassembled WGS sequence"/>
</dbReference>
<comment type="caution">
    <text evidence="7">The sequence shown here is derived from an EMBL/GenBank/DDBJ whole genome shotgun (WGS) entry which is preliminary data.</text>
</comment>
<evidence type="ECO:0000256" key="1">
    <source>
        <dbReference type="ARBA" id="ARBA00009136"/>
    </source>
</evidence>
<keyword evidence="3" id="KW-0064">Aspartyl protease</keyword>
<dbReference type="PANTHER" id="PTHR12917">
    <property type="entry name" value="ASPARTYL PROTEASE DDI-RELATED"/>
    <property type="match status" value="1"/>
</dbReference>
<dbReference type="PROSITE" id="PS00141">
    <property type="entry name" value="ASP_PROTEASE"/>
    <property type="match status" value="1"/>
</dbReference>
<dbReference type="PANTHER" id="PTHR12917:SF1">
    <property type="entry name" value="AT13091P"/>
    <property type="match status" value="1"/>
</dbReference>
<evidence type="ECO:0000313" key="7">
    <source>
        <dbReference type="EMBL" id="TWB23954.1"/>
    </source>
</evidence>
<keyword evidence="4" id="KW-0378">Hydrolase</keyword>
<evidence type="ECO:0000256" key="2">
    <source>
        <dbReference type="ARBA" id="ARBA00022670"/>
    </source>
</evidence>